<feature type="transmembrane region" description="Helical" evidence="10">
    <location>
        <begin position="106"/>
        <end position="125"/>
    </location>
</feature>
<dbReference type="GO" id="GO:0005774">
    <property type="term" value="C:vacuolar membrane"/>
    <property type="evidence" value="ECO:0007669"/>
    <property type="project" value="UniProtKB-SubCell"/>
</dbReference>
<feature type="transmembrane region" description="Helical" evidence="10">
    <location>
        <begin position="32"/>
        <end position="53"/>
    </location>
</feature>
<evidence type="ECO:0000259" key="11">
    <source>
        <dbReference type="PROSITE" id="PS50893"/>
    </source>
</evidence>
<feature type="transmembrane region" description="Helical" evidence="10">
    <location>
        <begin position="310"/>
        <end position="330"/>
    </location>
</feature>
<feature type="transmembrane region" description="Helical" evidence="10">
    <location>
        <begin position="492"/>
        <end position="518"/>
    </location>
</feature>
<dbReference type="InterPro" id="IPR003593">
    <property type="entry name" value="AAA+_ATPase"/>
</dbReference>
<feature type="transmembrane region" description="Helical" evidence="10">
    <location>
        <begin position="530"/>
        <end position="552"/>
    </location>
</feature>
<accession>A0A0A7ARD5</accession>
<evidence type="ECO:0000259" key="12">
    <source>
        <dbReference type="PROSITE" id="PS50929"/>
    </source>
</evidence>
<feature type="transmembrane region" description="Helical" evidence="10">
    <location>
        <begin position="921"/>
        <end position="939"/>
    </location>
</feature>
<evidence type="ECO:0000256" key="8">
    <source>
        <dbReference type="ARBA" id="ARBA00022989"/>
    </source>
</evidence>
<feature type="transmembrane region" description="Helical" evidence="10">
    <location>
        <begin position="888"/>
        <end position="909"/>
    </location>
</feature>
<comment type="subcellular location">
    <subcellularLocation>
        <location evidence="1">Vacuole membrane</location>
        <topology evidence="1">Multi-pass membrane protein</topology>
    </subcellularLocation>
</comment>
<feature type="transmembrane region" description="Helical" evidence="10">
    <location>
        <begin position="73"/>
        <end position="94"/>
    </location>
</feature>
<organism evidence="13">
    <name type="scientific">Tigriopus japonicus</name>
    <name type="common">Copepod</name>
    <dbReference type="NCBI Taxonomy" id="158387"/>
    <lineage>
        <taxon>Eukaryota</taxon>
        <taxon>Metazoa</taxon>
        <taxon>Ecdysozoa</taxon>
        <taxon>Arthropoda</taxon>
        <taxon>Crustacea</taxon>
        <taxon>Multicrustacea</taxon>
        <taxon>Hexanauplia</taxon>
        <taxon>Copepoda</taxon>
        <taxon>Harpacticoida</taxon>
        <taxon>Harpacticidae</taxon>
        <taxon>Tigriopus</taxon>
    </lineage>
</organism>
<dbReference type="PANTHER" id="PTHR24223">
    <property type="entry name" value="ATP-BINDING CASSETTE SUB-FAMILY C"/>
    <property type="match status" value="1"/>
</dbReference>
<name>A0A0A7ARD5_TIGJA</name>
<feature type="transmembrane region" description="Helical" evidence="10">
    <location>
        <begin position="166"/>
        <end position="188"/>
    </location>
</feature>
<keyword evidence="8 10" id="KW-1133">Transmembrane helix</keyword>
<dbReference type="CDD" id="cd03244">
    <property type="entry name" value="ABCC_MRP_domain2"/>
    <property type="match status" value="1"/>
</dbReference>
<dbReference type="InterPro" id="IPR050173">
    <property type="entry name" value="ABC_transporter_C-like"/>
</dbReference>
<reference evidence="13" key="1">
    <citation type="submission" date="2013-11" db="EMBL/GenBank/DDBJ databases">
        <title>The ABC transporter gene family of the intertidal copepod, Tigriopus japonicus.</title>
        <authorList>
            <person name="Rhee J.-S."/>
            <person name="Kim B.-M."/>
            <person name="Jeong C.-B."/>
            <person name="Lee J.-S."/>
        </authorList>
    </citation>
    <scope>NUCLEOTIDE SEQUENCE</scope>
</reference>
<dbReference type="SUPFAM" id="SSF52540">
    <property type="entry name" value="P-loop containing nucleoside triphosphate hydrolases"/>
    <property type="match status" value="2"/>
</dbReference>
<feature type="transmembrane region" description="Helical" evidence="10">
    <location>
        <begin position="396"/>
        <end position="424"/>
    </location>
</feature>
<dbReference type="PANTHER" id="PTHR24223:SF443">
    <property type="entry name" value="MULTIDRUG-RESISTANCE LIKE PROTEIN 1, ISOFORM I"/>
    <property type="match status" value="1"/>
</dbReference>
<dbReference type="SMART" id="SM00382">
    <property type="entry name" value="AAA"/>
    <property type="match status" value="2"/>
</dbReference>
<dbReference type="InterPro" id="IPR003439">
    <property type="entry name" value="ABC_transporter-like_ATP-bd"/>
</dbReference>
<evidence type="ECO:0000256" key="7">
    <source>
        <dbReference type="ARBA" id="ARBA00022840"/>
    </source>
</evidence>
<dbReference type="PROSITE" id="PS50893">
    <property type="entry name" value="ABC_TRANSPORTER_2"/>
    <property type="match status" value="2"/>
</dbReference>
<evidence type="ECO:0000256" key="5">
    <source>
        <dbReference type="ARBA" id="ARBA00022737"/>
    </source>
</evidence>
<dbReference type="GO" id="GO:0140359">
    <property type="term" value="F:ABC-type transporter activity"/>
    <property type="evidence" value="ECO:0007669"/>
    <property type="project" value="InterPro"/>
</dbReference>
<dbReference type="FunFam" id="3.40.50.300:FF:000997">
    <property type="entry name" value="Multidrug resistance-associated protein 1"/>
    <property type="match status" value="1"/>
</dbReference>
<dbReference type="CDD" id="cd03250">
    <property type="entry name" value="ABCC_MRP_domain1"/>
    <property type="match status" value="1"/>
</dbReference>
<dbReference type="InterPro" id="IPR011527">
    <property type="entry name" value="ABC1_TM_dom"/>
</dbReference>
<dbReference type="FunFam" id="1.20.1560.10:FF:000006">
    <property type="entry name" value="ATP-binding cassette, sub-family C (CFTR/MRP), member 9"/>
    <property type="match status" value="1"/>
</dbReference>
<dbReference type="PROSITE" id="PS00211">
    <property type="entry name" value="ABC_TRANSPORTER_1"/>
    <property type="match status" value="2"/>
</dbReference>
<dbReference type="FunFam" id="1.20.1560.10:FF:000010">
    <property type="entry name" value="Multidrug resistance-associated ABC transporter"/>
    <property type="match status" value="1"/>
</dbReference>
<keyword evidence="3" id="KW-0813">Transport</keyword>
<dbReference type="GO" id="GO:0016887">
    <property type="term" value="F:ATP hydrolysis activity"/>
    <property type="evidence" value="ECO:0007669"/>
    <property type="project" value="InterPro"/>
</dbReference>
<keyword evidence="7 13" id="KW-0067">ATP-binding</keyword>
<dbReference type="GO" id="GO:0005524">
    <property type="term" value="F:ATP binding"/>
    <property type="evidence" value="ECO:0007669"/>
    <property type="project" value="UniProtKB-KW"/>
</dbReference>
<keyword evidence="9 10" id="KW-0472">Membrane</keyword>
<evidence type="ECO:0000256" key="3">
    <source>
        <dbReference type="ARBA" id="ARBA00022448"/>
    </source>
</evidence>
<dbReference type="InterPro" id="IPR036640">
    <property type="entry name" value="ABC1_TM_sf"/>
</dbReference>
<evidence type="ECO:0000256" key="1">
    <source>
        <dbReference type="ARBA" id="ARBA00004128"/>
    </source>
</evidence>
<dbReference type="Gene3D" id="1.20.1560.10">
    <property type="entry name" value="ABC transporter type 1, transmembrane domain"/>
    <property type="match status" value="2"/>
</dbReference>
<keyword evidence="5" id="KW-0677">Repeat</keyword>
<keyword evidence="6" id="KW-0547">Nucleotide-binding</keyword>
<keyword evidence="4 10" id="KW-0812">Transmembrane</keyword>
<dbReference type="SUPFAM" id="SSF90123">
    <property type="entry name" value="ABC transporter transmembrane region"/>
    <property type="match status" value="2"/>
</dbReference>
<dbReference type="EMBL" id="KF906283">
    <property type="protein sequence ID" value="AHK05648.1"/>
    <property type="molecule type" value="mRNA"/>
</dbReference>
<dbReference type="Pfam" id="PF00005">
    <property type="entry name" value="ABC_tran"/>
    <property type="match status" value="2"/>
</dbReference>
<dbReference type="PROSITE" id="PS50929">
    <property type="entry name" value="ABC_TM1F"/>
    <property type="match status" value="2"/>
</dbReference>
<dbReference type="Pfam" id="PF00664">
    <property type="entry name" value="ABC_membrane"/>
    <property type="match status" value="2"/>
</dbReference>
<feature type="domain" description="ABC transmembrane type-1" evidence="12">
    <location>
        <begin position="273"/>
        <end position="556"/>
    </location>
</feature>
<dbReference type="FunFam" id="3.40.50.300:FF:000074">
    <property type="entry name" value="Multidrug resistance-associated protein 5 isoform 1"/>
    <property type="match status" value="1"/>
</dbReference>
<evidence type="ECO:0000256" key="9">
    <source>
        <dbReference type="ARBA" id="ARBA00023136"/>
    </source>
</evidence>
<protein>
    <submittedName>
        <fullName evidence="13">ATP-binding cassette transporter sub-family C member 1 isoform X8</fullName>
    </submittedName>
</protein>
<dbReference type="CDD" id="cd18595">
    <property type="entry name" value="ABC_6TM_MRP1_2_3_6_D1_like"/>
    <property type="match status" value="1"/>
</dbReference>
<dbReference type="InterPro" id="IPR027417">
    <property type="entry name" value="P-loop_NTPase"/>
</dbReference>
<evidence type="ECO:0000256" key="2">
    <source>
        <dbReference type="ARBA" id="ARBA00009726"/>
    </source>
</evidence>
<feature type="transmembrane region" description="Helical" evidence="10">
    <location>
        <begin position="1107"/>
        <end position="1128"/>
    </location>
</feature>
<sequence>MLQLGNMSFCTDRLWDPDITWNTNDPDLTECFRTVILSPLPTFVLIVTLPFWLRQFHQAKKSISVFGTLTKIFWMKLGLTVLLSINVFCDFGTHLITDANLFHSDFLRMIILELGLILMGGLTLISQRYHLQTSGSLWIFWFLTLVAELPTFKYEVDYLTINFQPFRAVLVATFLPLVFIQVILYSITETQVIGCPESRASFISYLTMSWLNGLIRQGFRAPLTQEQLPKVDPGLDASINEQDFLNNWNKEVARSGEVNIWWVLLRTHWNALALAMSLYLIHHGLHFVNPLMLKLILNHLQTQDEETWKGVLFASVTFITSIMFTVLFNIPNQLMTGLAVKLRNGLVTAIYKKSLKLSNEARQEFSSGEIINFSSVDSQLILECVPYVEHLIADPLLVIVTMTFLFVELGPAALAGVAFLFLLVPFNTYGNRKIEKCQDILLKNKDERMKITSETLSGIQLIKMYCWEIPFMDKIKGYRNIEVDTLQSTAKLYALSNCTFSSSPVFASLLIFVLYVALDPTNHVLNPEKIFVSISLLSILRIPLELFPIVLFDTIRIGVSIRRIGKFLNAKELEEDAVGCQTEDPQNAIEIKNGSFSWNKHGDFLLNVGNISISKGSLVAIVGKVGCGKSSLLSCLLGDMVKKQGSVNIDGQVAYIPQEGWILNTTLKENILFGKPFQSRNYERVIAASALEQDLITMVNGDQTEIGENGVNLSGGQKQRVSIGRAVFANRDVYLLDDPLSAVDSHVGEHIFHNVISSAHGLLRDKTRILVTNQIHFLEKMDQIIVMDQGEVKEQGTYQELVASGNQFSALIRDFGHKNTKEKVRQRQRLLSHMSNGGGEDFHVEDVNSRQDTGGRLIRDEEAFHGQVRWSVYLDYMRIIGRLPSTSILIMFVLGQGLHISSTAWLSYWADMNEESNHAPILFLGVYGAIGIGELMVCFGRQYSLYRACAKASRALHHKLLFHIIRAPMHFFDTTPLGRILNRFSSDLDVADETLPQEITDFLWCFMDISFTLILIAIATPWFIIVAIGLFVLFCSIIIYYIRTSRQLKRLESISKSPILSHISETLRGVTSLRAYHCADQFISRCHDKLNENVACHYLNACSVFWLGARTEFIGALIIFSVALLVVLDRGSISAGLAGMVLTYSFELLEAFSWMVNMACNLEGNSVCLERIMEYYHVDQEDQWTKPDQTAECMGAIEFQDYSTRYRQGLDLCLQNISLEIHPQEKFGVCGRTGAGKSSFTKALFRIVEPVEGKILMDGVDITEKGLHDLRSQLTIIPQDPILFSGTLRFNLDPLAQHSDQELWSALEHSHLVEYVNTLKDGLEHQVQENGDNFSVGQRQLVCLARALLRNTKILILDEATASVDLETDALIQKTIREKLNQSTIVTIAHRINTILDSDRILVLSDGSVAELDTPHSLRNQPNSVFKSMLNAANQS</sequence>
<proteinExistence type="evidence at transcript level"/>
<dbReference type="CDD" id="cd18603">
    <property type="entry name" value="ABC_6TM_MRP1_2_3_6_D2_like"/>
    <property type="match status" value="1"/>
</dbReference>
<feature type="domain" description="ABC transmembrane type-1" evidence="12">
    <location>
        <begin position="888"/>
        <end position="1164"/>
    </location>
</feature>
<comment type="similarity">
    <text evidence="2">Belongs to the ABC transporter superfamily. ABCC family. Conjugate transporter (TC 3.A.1.208) subfamily.</text>
</comment>
<feature type="domain" description="ABC transporter" evidence="11">
    <location>
        <begin position="589"/>
        <end position="814"/>
    </location>
</feature>
<evidence type="ECO:0000256" key="6">
    <source>
        <dbReference type="ARBA" id="ARBA00022741"/>
    </source>
</evidence>
<feature type="transmembrane region" description="Helical" evidence="10">
    <location>
        <begin position="137"/>
        <end position="154"/>
    </location>
</feature>
<feature type="domain" description="ABC transporter" evidence="11">
    <location>
        <begin position="1197"/>
        <end position="1431"/>
    </location>
</feature>
<evidence type="ECO:0000256" key="4">
    <source>
        <dbReference type="ARBA" id="ARBA00022692"/>
    </source>
</evidence>
<evidence type="ECO:0000313" key="13">
    <source>
        <dbReference type="EMBL" id="AHK05648.1"/>
    </source>
</evidence>
<evidence type="ECO:0000256" key="10">
    <source>
        <dbReference type="SAM" id="Phobius"/>
    </source>
</evidence>
<dbReference type="Gene3D" id="3.40.50.300">
    <property type="entry name" value="P-loop containing nucleotide triphosphate hydrolases"/>
    <property type="match status" value="2"/>
</dbReference>
<dbReference type="InterPro" id="IPR017871">
    <property type="entry name" value="ABC_transporter-like_CS"/>
</dbReference>
<feature type="transmembrane region" description="Helical" evidence="10">
    <location>
        <begin position="1013"/>
        <end position="1042"/>
    </location>
</feature>